<protein>
    <recommendedName>
        <fullName evidence="2 4">NADH-quinone oxidoreductase subunit J</fullName>
        <ecNumber evidence="4">7.1.1.-</ecNumber>
    </recommendedName>
</protein>
<dbReference type="GO" id="GO:0008137">
    <property type="term" value="F:NADH dehydrogenase (ubiquinone) activity"/>
    <property type="evidence" value="ECO:0007669"/>
    <property type="project" value="UniProtKB-UniRule"/>
</dbReference>
<keyword evidence="6" id="KW-1185">Reference proteome</keyword>
<dbReference type="EMBL" id="CP028374">
    <property type="protein sequence ID" value="AXN02376.1"/>
    <property type="molecule type" value="Genomic_DNA"/>
</dbReference>
<keyword evidence="5" id="KW-0830">Ubiquinone</keyword>
<evidence type="ECO:0000256" key="4">
    <source>
        <dbReference type="RuleBase" id="RU004429"/>
    </source>
</evidence>
<feature type="transmembrane region" description="Helical" evidence="4">
    <location>
        <begin position="7"/>
        <end position="25"/>
    </location>
</feature>
<evidence type="ECO:0000313" key="5">
    <source>
        <dbReference type="EMBL" id="AXN02376.1"/>
    </source>
</evidence>
<evidence type="ECO:0000313" key="6">
    <source>
        <dbReference type="Proteomes" id="UP000256856"/>
    </source>
</evidence>
<feature type="transmembrane region" description="Helical" evidence="4">
    <location>
        <begin position="95"/>
        <end position="115"/>
    </location>
</feature>
<comment type="similarity">
    <text evidence="1 4">Belongs to the complex I subunit 6 family.</text>
</comment>
<gene>
    <name evidence="5" type="ORF">C9I82_428</name>
</gene>
<feature type="transmembrane region" description="Helical" evidence="4">
    <location>
        <begin position="56"/>
        <end position="75"/>
    </location>
</feature>
<comment type="function">
    <text evidence="4">NDH-1 shuttles electrons from NADH, via FMN and iron-sulfur (Fe-S) centers, to quinones in the respiratory chain. Couples the redox reaction to proton translocation (for every two electrons transferred, four hydrogen ions are translocated across the cytoplasmic membrane), and thus conserves the redox energy in a proton gradient.</text>
</comment>
<feature type="transmembrane region" description="Helical" evidence="4">
    <location>
        <begin position="136"/>
        <end position="161"/>
    </location>
</feature>
<evidence type="ECO:0000256" key="3">
    <source>
        <dbReference type="ARBA" id="ARBA00025811"/>
    </source>
</evidence>
<dbReference type="PANTHER" id="PTHR33269">
    <property type="entry name" value="NADH-UBIQUINONE OXIDOREDUCTASE CHAIN 6"/>
    <property type="match status" value="1"/>
</dbReference>
<keyword evidence="4" id="KW-0874">Quinone</keyword>
<keyword evidence="4" id="KW-0520">NAD</keyword>
<dbReference type="PANTHER" id="PTHR33269:SF17">
    <property type="entry name" value="NADH-UBIQUINONE OXIDOREDUCTASE CHAIN 6"/>
    <property type="match status" value="1"/>
</dbReference>
<dbReference type="Pfam" id="PF00499">
    <property type="entry name" value="Oxidored_q3"/>
    <property type="match status" value="1"/>
</dbReference>
<dbReference type="GO" id="GO:0048038">
    <property type="term" value="F:quinone binding"/>
    <property type="evidence" value="ECO:0007669"/>
    <property type="project" value="UniProtKB-UniRule"/>
</dbReference>
<dbReference type="InterPro" id="IPR042106">
    <property type="entry name" value="Nuo/plastoQ_OxRdtase_6_NuoJ"/>
</dbReference>
<evidence type="ECO:0000256" key="1">
    <source>
        <dbReference type="ARBA" id="ARBA00005698"/>
    </source>
</evidence>
<dbReference type="Gene3D" id="1.20.120.1200">
    <property type="entry name" value="NADH-ubiquinone/plastoquinone oxidoreductase chain 6, subunit NuoJ"/>
    <property type="match status" value="1"/>
</dbReference>
<dbReference type="Proteomes" id="UP000256856">
    <property type="component" value="Chromosome"/>
</dbReference>
<keyword evidence="4" id="KW-0472">Membrane</keyword>
<keyword evidence="4" id="KW-1003">Cell membrane</keyword>
<dbReference type="KEGG" id="ppet:C9I82_428"/>
<comment type="subcellular location">
    <subcellularLocation>
        <location evidence="4">Cell membrane</location>
        <topology evidence="4">Multi-pass membrane protein</topology>
    </subcellularLocation>
</comment>
<proteinExistence type="inferred from homology"/>
<dbReference type="InterPro" id="IPR001457">
    <property type="entry name" value="NADH_UbQ/plastoQ_OxRdtase_su6"/>
</dbReference>
<organism evidence="5 6">
    <name type="scientific">Candidatus Purcelliella pentastirinorum</name>
    <dbReference type="NCBI Taxonomy" id="472834"/>
    <lineage>
        <taxon>Bacteria</taxon>
        <taxon>Pseudomonadati</taxon>
        <taxon>Pseudomonadota</taxon>
        <taxon>Gammaproteobacteria</taxon>
        <taxon>Enterobacterales</taxon>
        <taxon>Enterobacteriaceae</taxon>
        <taxon>Candidatus Purcelliella</taxon>
    </lineage>
</organism>
<dbReference type="GO" id="GO:0005886">
    <property type="term" value="C:plasma membrane"/>
    <property type="evidence" value="ECO:0007669"/>
    <property type="project" value="UniProtKB-SubCell"/>
</dbReference>
<sequence>MLNMRTIFYICILITIINIICTIMNTNPINSLIHLIISLMSISGLFFLINANFIGAIEIIIYAGAIMVLFIFVIMMLNPNKFTKKKEKEWSSNKLMIIISISLSISIIFIINKLLNNKYYYIDIIKTNIKDIGIIFFNKYILIIELSSIMLLSALLVSLYINNEH</sequence>
<evidence type="ECO:0000256" key="2">
    <source>
        <dbReference type="ARBA" id="ARBA00019907"/>
    </source>
</evidence>
<keyword evidence="4" id="KW-0812">Transmembrane</keyword>
<reference evidence="5 6" key="1">
    <citation type="submission" date="2018-03" db="EMBL/GenBank/DDBJ databases">
        <title>A parallel universe: an anciently diverged bacterial symbiosis in a Hawaiian planthopper (Hemiptera: Cixiidae) reveals rearranged nutritional responsibilities.</title>
        <authorList>
            <person name="Bennett G."/>
            <person name="Mao M."/>
        </authorList>
    </citation>
    <scope>NUCLEOTIDE SEQUENCE [LARGE SCALE GENOMIC DNA]</scope>
    <source>
        <strain evidence="5 6">OLIH</strain>
    </source>
</reference>
<name>A0A346E071_9ENTR</name>
<feature type="transmembrane region" description="Helical" evidence="4">
    <location>
        <begin position="31"/>
        <end position="49"/>
    </location>
</feature>
<dbReference type="AlphaFoldDB" id="A0A346E071"/>
<accession>A0A346E071</accession>
<keyword evidence="4" id="KW-1133">Transmembrane helix</keyword>
<comment type="subunit">
    <text evidence="3">Composed of 13 different subunits. Subunits NuoA, H, J, K, L, M, N constitute the membrane sector of the complex.</text>
</comment>
<dbReference type="EC" id="7.1.1.-" evidence="4"/>
<comment type="catalytic activity">
    <reaction evidence="4">
        <text>a quinone + NADH + 5 H(+)(in) = a quinol + NAD(+) + 4 H(+)(out)</text>
        <dbReference type="Rhea" id="RHEA:57888"/>
        <dbReference type="ChEBI" id="CHEBI:15378"/>
        <dbReference type="ChEBI" id="CHEBI:24646"/>
        <dbReference type="ChEBI" id="CHEBI:57540"/>
        <dbReference type="ChEBI" id="CHEBI:57945"/>
        <dbReference type="ChEBI" id="CHEBI:132124"/>
    </reaction>
</comment>